<comment type="caution">
    <text evidence="2">The sequence shown here is derived from an EMBL/GenBank/DDBJ whole genome shotgun (WGS) entry which is preliminary data.</text>
</comment>
<proteinExistence type="predicted"/>
<gene>
    <name evidence="2" type="ORF">DCP75_12490</name>
</gene>
<feature type="transmembrane region" description="Helical" evidence="1">
    <location>
        <begin position="107"/>
        <end position="128"/>
    </location>
</feature>
<keyword evidence="1" id="KW-1133">Transmembrane helix</keyword>
<feature type="transmembrane region" description="Helical" evidence="1">
    <location>
        <begin position="38"/>
        <end position="59"/>
    </location>
</feature>
<feature type="transmembrane region" description="Helical" evidence="1">
    <location>
        <begin position="71"/>
        <end position="92"/>
    </location>
</feature>
<sequence length="139" mass="15288">MTVNNGGGIGSFLSRFPWVLLVVLYPAVLYQLEVDMAAQIHFGFVYIGLGVFVLFIEFFKSGDINAASFFFDLLWSVAAVMLGTALLTWFVFEGSNSNGPGWQQLNYFHWFGCAIVLGDAIISPFNAFRTALRNLGLGG</sequence>
<evidence type="ECO:0000313" key="3">
    <source>
        <dbReference type="Proteomes" id="UP000259273"/>
    </source>
</evidence>
<dbReference type="STRING" id="1121937.GCA_000423125_00007"/>
<dbReference type="Proteomes" id="UP000259273">
    <property type="component" value="Unassembled WGS sequence"/>
</dbReference>
<name>A0A3C1KPB8_9GAMM</name>
<dbReference type="AlphaFoldDB" id="A0A3C1KPB8"/>
<accession>A0A3C1KPB8</accession>
<keyword evidence="1" id="KW-0472">Membrane</keyword>
<evidence type="ECO:0000313" key="2">
    <source>
        <dbReference type="EMBL" id="HAN28515.1"/>
    </source>
</evidence>
<keyword evidence="1" id="KW-0812">Transmembrane</keyword>
<evidence type="ECO:0000256" key="1">
    <source>
        <dbReference type="SAM" id="Phobius"/>
    </source>
</evidence>
<reference evidence="2 3" key="1">
    <citation type="journal article" date="2018" name="Nat. Biotechnol.">
        <title>A standardized bacterial taxonomy based on genome phylogeny substantially revises the tree of life.</title>
        <authorList>
            <person name="Parks D.H."/>
            <person name="Chuvochina M."/>
            <person name="Waite D.W."/>
            <person name="Rinke C."/>
            <person name="Skarshewski A."/>
            <person name="Chaumeil P.A."/>
            <person name="Hugenholtz P."/>
        </authorList>
    </citation>
    <scope>NUCLEOTIDE SEQUENCE [LARGE SCALE GENOMIC DNA]</scope>
    <source>
        <strain evidence="2">UBA9158</strain>
    </source>
</reference>
<organism evidence="2 3">
    <name type="scientific">Haliea salexigens</name>
    <dbReference type="NCBI Taxonomy" id="287487"/>
    <lineage>
        <taxon>Bacteria</taxon>
        <taxon>Pseudomonadati</taxon>
        <taxon>Pseudomonadota</taxon>
        <taxon>Gammaproteobacteria</taxon>
        <taxon>Cellvibrionales</taxon>
        <taxon>Halieaceae</taxon>
        <taxon>Haliea</taxon>
    </lineage>
</organism>
<dbReference type="EMBL" id="DMND01000172">
    <property type="protein sequence ID" value="HAN28515.1"/>
    <property type="molecule type" value="Genomic_DNA"/>
</dbReference>
<protein>
    <submittedName>
        <fullName evidence="2">Uncharacterized protein</fullName>
    </submittedName>
</protein>
<feature type="transmembrane region" description="Helical" evidence="1">
    <location>
        <begin position="12"/>
        <end position="32"/>
    </location>
</feature>